<sequence length="341" mass="37326">MGYRYLVLGFLLAAFTVMGLNVTTPAFAETKTIKISHQFPGGTIDEGDFRDRLCRKFAQEVEKRTNGELKFEIYPSGSLVKSKQQFNAMSMGSLDMSLYPLAYSGGQIPETNITLMPALITSYEQGAAWKTAPIGKELTRIVEEKGVKILTWVWQAGGIVSKDKPIIVPDDVKGLKTRGAGKAMDEMLAAAGGAITSIPSNEVYNGLQQGVLDSAVTSSGSLVSFRLYEQAKHVTTARDKSFWYMFEPLLISTATFNSLTPEQQKIVIEVGASMESFAIAEAKKDDEEVAKAYAAGGATVHDMDEAAFQQWRKIAKASAWKSFEEKVKNGKQLIEMAESVK</sequence>
<dbReference type="PATRIC" id="fig|1603606.3.peg.432"/>
<evidence type="ECO:0000256" key="4">
    <source>
        <dbReference type="SAM" id="SignalP"/>
    </source>
</evidence>
<dbReference type="GO" id="GO:0055085">
    <property type="term" value="P:transmembrane transport"/>
    <property type="evidence" value="ECO:0007669"/>
    <property type="project" value="InterPro"/>
</dbReference>
<keyword evidence="6" id="KW-1185">Reference proteome</keyword>
<evidence type="ECO:0000256" key="3">
    <source>
        <dbReference type="ARBA" id="ARBA00022729"/>
    </source>
</evidence>
<dbReference type="PANTHER" id="PTHR33376:SF7">
    <property type="entry name" value="C4-DICARBOXYLATE-BINDING PROTEIN DCTB"/>
    <property type="match status" value="1"/>
</dbReference>
<evidence type="ECO:0000313" key="5">
    <source>
        <dbReference type="EMBL" id="ALC15193.1"/>
    </source>
</evidence>
<keyword evidence="3 4" id="KW-0732">Signal</keyword>
<name>A0A0M3QEZ9_9BACT</name>
<dbReference type="InterPro" id="IPR018389">
    <property type="entry name" value="DctP_fam"/>
</dbReference>
<dbReference type="GO" id="GO:0015740">
    <property type="term" value="P:C4-dicarboxylate transport"/>
    <property type="evidence" value="ECO:0007669"/>
    <property type="project" value="TreeGrafter"/>
</dbReference>
<protein>
    <submittedName>
        <fullName evidence="5">TRAP-type C4-dicarboxylate transport system, periplasmic component</fullName>
    </submittedName>
</protein>
<reference evidence="5 6" key="1">
    <citation type="submission" date="2015-07" db="EMBL/GenBank/DDBJ databases">
        <title>Isolation and Genomic Characterization of a Novel Halophilic Metal-Reducing Deltaproteobacterium from the Deep Subsurface.</title>
        <authorList>
            <person name="Badalamenti J.P."/>
            <person name="Summers Z.M."/>
            <person name="Gralnick J.A."/>
            <person name="Bond D.R."/>
        </authorList>
    </citation>
    <scope>NUCLEOTIDE SEQUENCE [LARGE SCALE GENOMIC DNA]</scope>
    <source>
        <strain evidence="5 6">WTL</strain>
    </source>
</reference>
<dbReference type="Gene3D" id="3.40.190.170">
    <property type="entry name" value="Bacterial extracellular solute-binding protein, family 7"/>
    <property type="match status" value="1"/>
</dbReference>
<keyword evidence="2" id="KW-0813">Transport</keyword>
<dbReference type="KEGG" id="des:DSOUD_0398"/>
<organism evidence="5 6">
    <name type="scientific">Desulfuromonas soudanensis</name>
    <dbReference type="NCBI Taxonomy" id="1603606"/>
    <lineage>
        <taxon>Bacteria</taxon>
        <taxon>Pseudomonadati</taxon>
        <taxon>Thermodesulfobacteriota</taxon>
        <taxon>Desulfuromonadia</taxon>
        <taxon>Desulfuromonadales</taxon>
        <taxon>Desulfuromonadaceae</taxon>
        <taxon>Desulfuromonas</taxon>
    </lineage>
</organism>
<feature type="signal peptide" evidence="4">
    <location>
        <begin position="1"/>
        <end position="28"/>
    </location>
</feature>
<dbReference type="Proteomes" id="UP000057158">
    <property type="component" value="Chromosome"/>
</dbReference>
<dbReference type="PANTHER" id="PTHR33376">
    <property type="match status" value="1"/>
</dbReference>
<evidence type="ECO:0000256" key="2">
    <source>
        <dbReference type="ARBA" id="ARBA00022448"/>
    </source>
</evidence>
<dbReference type="RefSeq" id="WP_053549421.1">
    <property type="nucleotide sequence ID" value="NZ_CP010802.1"/>
</dbReference>
<feature type="chain" id="PRO_5005787595" evidence="4">
    <location>
        <begin position="29"/>
        <end position="341"/>
    </location>
</feature>
<dbReference type="AlphaFoldDB" id="A0A0M3QEZ9"/>
<dbReference type="Pfam" id="PF03480">
    <property type="entry name" value="DctP"/>
    <property type="match status" value="1"/>
</dbReference>
<gene>
    <name evidence="5" type="ORF">DSOUD_0398</name>
</gene>
<accession>A0A0M3QEZ9</accession>
<dbReference type="InterPro" id="IPR038404">
    <property type="entry name" value="TRAP_DctP_sf"/>
</dbReference>
<dbReference type="STRING" id="1603606.DSOUD_0398"/>
<dbReference type="NCBIfam" id="NF037995">
    <property type="entry name" value="TRAP_S1"/>
    <property type="match status" value="1"/>
</dbReference>
<dbReference type="OrthoDB" id="8912194at2"/>
<dbReference type="EMBL" id="CP010802">
    <property type="protein sequence ID" value="ALC15193.1"/>
    <property type="molecule type" value="Genomic_DNA"/>
</dbReference>
<proteinExistence type="inferred from homology"/>
<evidence type="ECO:0000313" key="6">
    <source>
        <dbReference type="Proteomes" id="UP000057158"/>
    </source>
</evidence>
<comment type="similarity">
    <text evidence="1">Belongs to the bacterial solute-binding protein 7 family.</text>
</comment>
<evidence type="ECO:0000256" key="1">
    <source>
        <dbReference type="ARBA" id="ARBA00009023"/>
    </source>
</evidence>